<gene>
    <name evidence="2" type="ORF">FF38_07994</name>
</gene>
<dbReference type="InterPro" id="IPR015897">
    <property type="entry name" value="CHK_kinase-like"/>
</dbReference>
<evidence type="ECO:0000313" key="3">
    <source>
        <dbReference type="Proteomes" id="UP000037069"/>
    </source>
</evidence>
<dbReference type="EMBL" id="JRES01000842">
    <property type="protein sequence ID" value="KNC27781.1"/>
    <property type="molecule type" value="Genomic_DNA"/>
</dbReference>
<dbReference type="Gene3D" id="3.90.1200.10">
    <property type="match status" value="1"/>
</dbReference>
<dbReference type="PANTHER" id="PTHR11012">
    <property type="entry name" value="PROTEIN KINASE-LIKE DOMAIN-CONTAINING"/>
    <property type="match status" value="1"/>
</dbReference>
<dbReference type="STRING" id="7375.A0A0L0C698"/>
<evidence type="ECO:0000259" key="1">
    <source>
        <dbReference type="SMART" id="SM00587"/>
    </source>
</evidence>
<dbReference type="OrthoDB" id="6334212at2759"/>
<dbReference type="PANTHER" id="PTHR11012:SF59">
    <property type="entry name" value="CHK KINASE-LIKE DOMAIN-CONTAINING PROTEIN-RELATED"/>
    <property type="match status" value="1"/>
</dbReference>
<proteinExistence type="predicted"/>
<name>A0A0L0C698_LUCCU</name>
<sequence length="430" mass="50180">MSAENLASLLNLDECKAIVEKFNQETGQQLQIKTFNIISATEAKGFLGEYFHLTIECFRQDNDNEVGFKLKLYLQLIDQDAVNDDAIFLRFFIKNLPPVDEEHEKVTIFRKESFLYGSLLPKLQKYSTESWCPKVYLCYKNLLVLEDLDSLGFQSLAFKENLNESEMFPILNGLAAMHASSLLYELNNMESIEEINYESLKEITVHPDIPWFTTGLKALIEVAKHHSKYQAEVSQTFITNELPLHLKNIYFMVNPSPKYRNVLCHRDTWGGNIFLHQHIPEKSAVFVDFQTCRYSPPAIDVIFTLFMNLTKQERLEKQADYLKYYYEQLVQHVANHLPNDKSLDEVVFSEAEFLESIEEFQLFGLVYRALASSILKVPKEIVTDYYKNEERSEKLLEYMEENEEFKMLMEECIEDIIEAVVDISIKSNVY</sequence>
<dbReference type="SMART" id="SM00587">
    <property type="entry name" value="CHK"/>
    <property type="match status" value="1"/>
</dbReference>
<dbReference type="AlphaFoldDB" id="A0A0L0C698"/>
<dbReference type="InterPro" id="IPR004119">
    <property type="entry name" value="EcKL"/>
</dbReference>
<feature type="domain" description="CHK kinase-like" evidence="1">
    <location>
        <begin position="143"/>
        <end position="335"/>
    </location>
</feature>
<dbReference type="InterPro" id="IPR011009">
    <property type="entry name" value="Kinase-like_dom_sf"/>
</dbReference>
<dbReference type="OMA" id="CCVDVMN"/>
<keyword evidence="3" id="KW-1185">Reference proteome</keyword>
<comment type="caution">
    <text evidence="2">The sequence shown here is derived from an EMBL/GenBank/DDBJ whole genome shotgun (WGS) entry which is preliminary data.</text>
</comment>
<reference evidence="2 3" key="1">
    <citation type="journal article" date="2015" name="Nat. Commun.">
        <title>Lucilia cuprina genome unlocks parasitic fly biology to underpin future interventions.</title>
        <authorList>
            <person name="Anstead C.A."/>
            <person name="Korhonen P.K."/>
            <person name="Young N.D."/>
            <person name="Hall R.S."/>
            <person name="Jex A.R."/>
            <person name="Murali S.C."/>
            <person name="Hughes D.S."/>
            <person name="Lee S.F."/>
            <person name="Perry T."/>
            <person name="Stroehlein A.J."/>
            <person name="Ansell B.R."/>
            <person name="Breugelmans B."/>
            <person name="Hofmann A."/>
            <person name="Qu J."/>
            <person name="Dugan S."/>
            <person name="Lee S.L."/>
            <person name="Chao H."/>
            <person name="Dinh H."/>
            <person name="Han Y."/>
            <person name="Doddapaneni H.V."/>
            <person name="Worley K.C."/>
            <person name="Muzny D.M."/>
            <person name="Ioannidis P."/>
            <person name="Waterhouse R.M."/>
            <person name="Zdobnov E.M."/>
            <person name="James P.J."/>
            <person name="Bagnall N.H."/>
            <person name="Kotze A.C."/>
            <person name="Gibbs R.A."/>
            <person name="Richards S."/>
            <person name="Batterham P."/>
            <person name="Gasser R.B."/>
        </authorList>
    </citation>
    <scope>NUCLEOTIDE SEQUENCE [LARGE SCALE GENOMIC DNA]</scope>
    <source>
        <strain evidence="2 3">LS</strain>
        <tissue evidence="2">Full body</tissue>
    </source>
</reference>
<protein>
    <recommendedName>
        <fullName evidence="1">CHK kinase-like domain-containing protein</fullName>
    </recommendedName>
</protein>
<accession>A0A0L0C698</accession>
<dbReference type="SUPFAM" id="SSF56112">
    <property type="entry name" value="Protein kinase-like (PK-like)"/>
    <property type="match status" value="1"/>
</dbReference>
<organism evidence="2 3">
    <name type="scientific">Lucilia cuprina</name>
    <name type="common">Green bottle fly</name>
    <name type="synonym">Australian sheep blowfly</name>
    <dbReference type="NCBI Taxonomy" id="7375"/>
    <lineage>
        <taxon>Eukaryota</taxon>
        <taxon>Metazoa</taxon>
        <taxon>Ecdysozoa</taxon>
        <taxon>Arthropoda</taxon>
        <taxon>Hexapoda</taxon>
        <taxon>Insecta</taxon>
        <taxon>Pterygota</taxon>
        <taxon>Neoptera</taxon>
        <taxon>Endopterygota</taxon>
        <taxon>Diptera</taxon>
        <taxon>Brachycera</taxon>
        <taxon>Muscomorpha</taxon>
        <taxon>Oestroidea</taxon>
        <taxon>Calliphoridae</taxon>
        <taxon>Luciliinae</taxon>
        <taxon>Lucilia</taxon>
    </lineage>
</organism>
<dbReference type="Proteomes" id="UP000037069">
    <property type="component" value="Unassembled WGS sequence"/>
</dbReference>
<evidence type="ECO:0000313" key="2">
    <source>
        <dbReference type="EMBL" id="KNC27781.1"/>
    </source>
</evidence>
<dbReference type="Pfam" id="PF02958">
    <property type="entry name" value="EcKL"/>
    <property type="match status" value="1"/>
</dbReference>